<feature type="compositionally biased region" description="Acidic residues" evidence="1">
    <location>
        <begin position="495"/>
        <end position="515"/>
    </location>
</feature>
<evidence type="ECO:0000313" key="4">
    <source>
        <dbReference type="Proteomes" id="UP001190700"/>
    </source>
</evidence>
<keyword evidence="2" id="KW-0812">Transmembrane</keyword>
<organism evidence="3 4">
    <name type="scientific">Cymbomonas tetramitiformis</name>
    <dbReference type="NCBI Taxonomy" id="36881"/>
    <lineage>
        <taxon>Eukaryota</taxon>
        <taxon>Viridiplantae</taxon>
        <taxon>Chlorophyta</taxon>
        <taxon>Pyramimonadophyceae</taxon>
        <taxon>Pyramimonadales</taxon>
        <taxon>Pyramimonadaceae</taxon>
        <taxon>Cymbomonas</taxon>
    </lineage>
</organism>
<keyword evidence="2" id="KW-1133">Transmembrane helix</keyword>
<evidence type="ECO:0000256" key="1">
    <source>
        <dbReference type="SAM" id="MobiDB-lite"/>
    </source>
</evidence>
<evidence type="ECO:0000256" key="2">
    <source>
        <dbReference type="SAM" id="Phobius"/>
    </source>
</evidence>
<reference evidence="3 4" key="1">
    <citation type="journal article" date="2015" name="Genome Biol. Evol.">
        <title>Comparative Genomics of a Bacterivorous Green Alga Reveals Evolutionary Causalities and Consequences of Phago-Mixotrophic Mode of Nutrition.</title>
        <authorList>
            <person name="Burns J.A."/>
            <person name="Paasch A."/>
            <person name="Narechania A."/>
            <person name="Kim E."/>
        </authorList>
    </citation>
    <scope>NUCLEOTIDE SEQUENCE [LARGE SCALE GENOMIC DNA]</scope>
    <source>
        <strain evidence="3 4">PLY_AMNH</strain>
    </source>
</reference>
<evidence type="ECO:0000313" key="3">
    <source>
        <dbReference type="EMBL" id="KAK3265893.1"/>
    </source>
</evidence>
<comment type="caution">
    <text evidence="3">The sequence shown here is derived from an EMBL/GenBank/DDBJ whole genome shotgun (WGS) entry which is preliminary data.</text>
</comment>
<name>A0AAE0KYW8_9CHLO</name>
<feature type="compositionally biased region" description="Acidic residues" evidence="1">
    <location>
        <begin position="366"/>
        <end position="382"/>
    </location>
</feature>
<dbReference type="Proteomes" id="UP001190700">
    <property type="component" value="Unassembled WGS sequence"/>
</dbReference>
<proteinExistence type="predicted"/>
<sequence>MRIPAANIALCPHPRSFLPLPLPSLPSLFLFSRLLLTITRASTTALSQISRFILALTLPSTPHRHHPHLLPRHHPLATTSSTPSLLPTLSTTASPPTPPSPHSIDTCTDFFSGDITATVLSATVRFPEGSVEDVESDTAAFSSDFAMQVQTDVANVGCLFVAPEVTIDEFYAGSLVVKYAVAFTPFTDAGTVDSYSLMLNDQLEDYPLSMAFTQADTATNFSALVGSSGPVVENISATEADCSRPPSVILTPIATEASPPPPEESSGSESGWDVWGRWLLLALCLFVAIFGVGIVAMVALRADDGESSIFDSIRGTTDKMDVEMGAPTHSSLYDDDNRTPRNRLGLQQSAAMSAGERRSPAGNNDDSAEDYSDDDEASDCGELENPLYAGTHLTQPEGTLRERHNTPGTGGQSEDGGTDNNSDVSEEAPEALHARSRAQQLLRVASAEANGGEMDLSPREDKEAQKSPSPKHVEQAQDAAELNSRLTKALHAEDEGSDDNWDDDSDEEGKDDSTEDPSPNSVPGAWSDGWVQQTKVPAGEE</sequence>
<accession>A0AAE0KYW8</accession>
<feature type="region of interest" description="Disordered" evidence="1">
    <location>
        <begin position="321"/>
        <end position="541"/>
    </location>
</feature>
<feature type="compositionally biased region" description="Low complexity" evidence="1">
    <location>
        <begin position="84"/>
        <end position="94"/>
    </location>
</feature>
<feature type="transmembrane region" description="Helical" evidence="2">
    <location>
        <begin position="278"/>
        <end position="300"/>
    </location>
</feature>
<dbReference type="AlphaFoldDB" id="A0AAE0KYW8"/>
<keyword evidence="4" id="KW-1185">Reference proteome</keyword>
<feature type="region of interest" description="Disordered" evidence="1">
    <location>
        <begin position="84"/>
        <end position="103"/>
    </location>
</feature>
<protein>
    <submittedName>
        <fullName evidence="3">Uncharacterized protein</fullName>
    </submittedName>
</protein>
<keyword evidence="2" id="KW-0472">Membrane</keyword>
<dbReference type="EMBL" id="LGRX02013610">
    <property type="protein sequence ID" value="KAK3265893.1"/>
    <property type="molecule type" value="Genomic_DNA"/>
</dbReference>
<feature type="compositionally biased region" description="Basic and acidic residues" evidence="1">
    <location>
        <begin position="456"/>
        <end position="475"/>
    </location>
</feature>
<gene>
    <name evidence="3" type="ORF">CYMTET_25452</name>
</gene>